<evidence type="ECO:0000313" key="12">
    <source>
        <dbReference type="EMBL" id="EEB14275.1"/>
    </source>
</evidence>
<dbReference type="Gene3D" id="2.60.40.690">
    <property type="entry name" value="Alpha-macroglobulin, receptor-binding domain"/>
    <property type="match status" value="1"/>
</dbReference>
<evidence type="ECO:0000256" key="3">
    <source>
        <dbReference type="ARBA" id="ARBA00023157"/>
    </source>
</evidence>
<proteinExistence type="predicted"/>
<dbReference type="Gene3D" id="2.60.40.1940">
    <property type="match status" value="1"/>
</dbReference>
<reference evidence="12" key="2">
    <citation type="submission" date="2007-04" db="EMBL/GenBank/DDBJ databases">
        <title>The genome of the human body louse.</title>
        <authorList>
            <consortium name="The Human Body Louse Genome Consortium"/>
            <person name="Kirkness E."/>
            <person name="Walenz B."/>
            <person name="Hass B."/>
            <person name="Bruggner R."/>
            <person name="Strausberg R."/>
        </authorList>
    </citation>
    <scope>NUCLEOTIDE SEQUENCE</scope>
    <source>
        <strain evidence="12">USDA</strain>
    </source>
</reference>
<dbReference type="FunFam" id="2.60.40.1930:FF:000001">
    <property type="entry name" value="CD109 isoform 3"/>
    <property type="match status" value="1"/>
</dbReference>
<dbReference type="GO" id="GO:0004866">
    <property type="term" value="F:endopeptidase inhibitor activity"/>
    <property type="evidence" value="ECO:0007669"/>
    <property type="project" value="InterPro"/>
</dbReference>
<comment type="subunit">
    <text evidence="6">Heterodimer of a TEP1-N chain and an TEP1-C chain non-covalently linked. Forms a complex composed of TEP1-N and TEP1-C heterodimer, LRIM1 and APL1C; the interaction stabilizes TEP1-N and TEP1-C heterodimer, prevents its binding to tissues while circulating in the hemolymph and protects the thioester bond from hydrolysis. Mature TEP1 and to a lesser extent full-length TEP1 interact with SPCLIP1; the interaction is induced by microbial infection.</text>
</comment>
<dbReference type="OMA" id="ENMDPFY"/>
<dbReference type="InterPro" id="IPR036595">
    <property type="entry name" value="A-macroglobulin_rcpt-bd_sf"/>
</dbReference>
<evidence type="ECO:0000256" key="5">
    <source>
        <dbReference type="ARBA" id="ARBA00057615"/>
    </source>
</evidence>
<feature type="signal peptide" evidence="8">
    <location>
        <begin position="1"/>
        <end position="18"/>
    </location>
</feature>
<dbReference type="SUPFAM" id="SSF48239">
    <property type="entry name" value="Terpenoid cyclases/Protein prenyltransferases"/>
    <property type="match status" value="1"/>
</dbReference>
<evidence type="ECO:0000259" key="9">
    <source>
        <dbReference type="SMART" id="SM01359"/>
    </source>
</evidence>
<dbReference type="Pfam" id="PF07678">
    <property type="entry name" value="TED_complement"/>
    <property type="match status" value="1"/>
</dbReference>
<comment type="function">
    <text evidence="5">Binds covalently through a thioester bond to the pathogen surface resulting in pathogen clearance.</text>
</comment>
<protein>
    <recommendedName>
        <fullName evidence="7">TEP1-F</fullName>
    </recommendedName>
</protein>
<evidence type="ECO:0000256" key="1">
    <source>
        <dbReference type="ARBA" id="ARBA00022729"/>
    </source>
</evidence>
<dbReference type="EMBL" id="AAZO01003364">
    <property type="status" value="NOT_ANNOTATED_CDS"/>
    <property type="molecule type" value="Genomic_DNA"/>
</dbReference>
<name>E0VLL9_PEDHC</name>
<dbReference type="InterPro" id="IPR011625">
    <property type="entry name" value="A2M_N_BRD"/>
</dbReference>
<dbReference type="GO" id="GO:0005615">
    <property type="term" value="C:extracellular space"/>
    <property type="evidence" value="ECO:0007669"/>
    <property type="project" value="InterPro"/>
</dbReference>
<dbReference type="Pfam" id="PF00207">
    <property type="entry name" value="A2M"/>
    <property type="match status" value="1"/>
</dbReference>
<dbReference type="VEuPathDB" id="VectorBase:PHUM289710"/>
<dbReference type="EnsemblMetazoa" id="PHUM289710-RA">
    <property type="protein sequence ID" value="PHUM289710-PA"/>
    <property type="gene ID" value="PHUM289710"/>
</dbReference>
<feature type="domain" description="Alpha-2-macroglobulin" evidence="10">
    <location>
        <begin position="745"/>
        <end position="835"/>
    </location>
</feature>
<dbReference type="Pfam" id="PF17791">
    <property type="entry name" value="MG3"/>
    <property type="match status" value="1"/>
</dbReference>
<dbReference type="CTD" id="8229638"/>
<feature type="domain" description="Alpha-macroglobulin receptor-binding" evidence="11">
    <location>
        <begin position="1225"/>
        <end position="1313"/>
    </location>
</feature>
<dbReference type="eggNOG" id="KOG1366">
    <property type="taxonomic scope" value="Eukaryota"/>
</dbReference>
<sequence>MNKLGFLKLFILCQTWTGFIFTAPKIFLSGHDENVCISFKNDVNVAEVKVAILQLKEDIEIALAVEKITEFDYDGKCFKISMPRTKVKKGRLQLTVRLKTEGDLNINYVQHISIETNPDITFIQTDKPLYNGGQLVQFRIFTLKSDLKPDNDPIDKIWIENPSGIHLTQWLNEFNSKGIINKTFQLSKEPIFGKWSIKMKKKNSDVIVKNFFVENYILPKFSVLIKSPEYITNTANLTICAKYHFGEPVHGNVILQYFIKCTFSYYCQEKASSVTQNLRLGVDGCLQHEISLKNPSNFAHSLIINATVTEDGTYLRGKAFSKINIRNSKFSNYPEFSLDTVKKKFKPGLPFTGKVMMKMASLSREQLIVCLDSNEIINCKELFLKNGTSKFLISPINISDEKNFRISIKVRNSKDNLLTKVEETKLSLVPWYSPSGSYLQIEKLTTDKFTCNQNGKFKVLYTSSDNDVKFHYLVKSRGVILSAGTLDKFSADAKLYEVEEGISILNEGNLKNVKQFEFEIFISSLMSPYANVIIYFITKDGEVVADTFLIPVEKCLPNRVKTKWSKGVTSPGSNNNFQIETFQNSICALSITDKSVHMFSNLNEVNSDKVFKELEKFANKPDFLTETTSEHCQQNKEMNNQFIDGKMEALSEPKPLDSRFVDSLQAFKDFGALVITDLKLETRPCAFRNQDSQANVTTKNSGMGVFDNKVENITLFKAEEFPDAVESNKRESPYAYELRTFFPETWIWDLINIDSSGIAKLDYKVPHTVTEWLTNTICLSSEKGLGIAEHSRLTTYQPFFLHFFIPHTLHKREIFHMFVSVFNYESTELPIKIKYISTANFNSKSDEVAFYCIKAKTKIVHRFVLEAVKLGEAEIAVKGEIDLHFKGNCNKVNFSKSDVVIKKTMVKHEGILMEENKSGFICGESSNFYDKIDWTIRVPPEIVESSVSVDAFVSGDILGPTLKEKLIEEDSSKSLSAYILISLIEAGISKDSPIVKNTIFCLKPNQESLGLYGDVLLSYALILAGEYRESQTLMFELLKEAKRTYGLLWWEADGTIESAIETTSYGILTLVKLGGPHFLAAASDAIRWLIQHQNQYGGFVSSQDTVLALEAISKFSATLPRTNEYDSLRVNVSASDKRYSFNISHPNKMLQQKVRLPPFVTDIHFESSGKGCALVKTSLRYYVKKGKPNDDLKIQLRIHSVSDLDSYSIAKFHICVRYKSGKEKINMAVLEVSMVSGYYPDRSSLYEIPVSRKGVRRWEEYEDKINFYFEDLKNKKVCVDFLVVQETCVRNPAPALVKLYDYYDAKRQTTMKYNFTSECENESWLEVSDNSLKRHETKRELKNENGIYEYPNFQSDAINNGLFQGFSNRDQDLDTPSGFEGVMPVYALPPNLSRKGLDCVHCLTNIPEIFPKLYCSSFIALKVSILSNETMSFDLNVTPRSNFTILKRSVSFTVDRNCECFILNSDNNKHALLMVTPPRSFSVNTVQEIHLDNSMQLYPWGDQNQIPKYLMDAIEYCQKWSLD</sequence>
<dbReference type="Gene3D" id="6.20.50.160">
    <property type="match status" value="1"/>
</dbReference>
<dbReference type="EMBL" id="DS235274">
    <property type="protein sequence ID" value="EEB14275.1"/>
    <property type="molecule type" value="Genomic_DNA"/>
</dbReference>
<reference evidence="13" key="3">
    <citation type="submission" date="2020-05" db="UniProtKB">
        <authorList>
            <consortium name="EnsemblMetazoa"/>
        </authorList>
    </citation>
    <scope>IDENTIFICATION</scope>
    <source>
        <strain evidence="13">USDA</strain>
    </source>
</reference>
<evidence type="ECO:0000256" key="8">
    <source>
        <dbReference type="SAM" id="SignalP"/>
    </source>
</evidence>
<dbReference type="PANTHER" id="PTHR11412:SF171">
    <property type="entry name" value="PREGNANCY ZONE PROTEIN-LIKE PROTEIN"/>
    <property type="match status" value="1"/>
</dbReference>
<dbReference type="Proteomes" id="UP000009046">
    <property type="component" value="Unassembled WGS sequence"/>
</dbReference>
<evidence type="ECO:0000256" key="4">
    <source>
        <dbReference type="ARBA" id="ARBA00023180"/>
    </source>
</evidence>
<gene>
    <name evidence="13" type="primary">8229638</name>
    <name evidence="12" type="ORF">Phum_PHUM289710</name>
</gene>
<feature type="chain" id="PRO_5011412523" description="TEP1-F" evidence="8">
    <location>
        <begin position="19"/>
        <end position="1523"/>
    </location>
</feature>
<dbReference type="Gene3D" id="2.60.40.1930">
    <property type="match status" value="3"/>
</dbReference>
<dbReference type="InterPro" id="IPR002890">
    <property type="entry name" value="MG2"/>
</dbReference>
<dbReference type="InterPro" id="IPR050473">
    <property type="entry name" value="A2M/Complement_sys"/>
</dbReference>
<dbReference type="OrthoDB" id="8193087at2759"/>
<dbReference type="InParanoid" id="E0VLL9"/>
<dbReference type="SMART" id="SM01361">
    <property type="entry name" value="A2M_recep"/>
    <property type="match status" value="1"/>
</dbReference>
<dbReference type="InterPro" id="IPR013783">
    <property type="entry name" value="Ig-like_fold"/>
</dbReference>
<dbReference type="InterPro" id="IPR041555">
    <property type="entry name" value="MG3"/>
</dbReference>
<dbReference type="Gene3D" id="2.60.40.10">
    <property type="entry name" value="Immunoglobulins"/>
    <property type="match status" value="2"/>
</dbReference>
<dbReference type="InterPro" id="IPR001599">
    <property type="entry name" value="Macroglobln_a2"/>
</dbReference>
<dbReference type="Pfam" id="PF07703">
    <property type="entry name" value="A2M_BRD"/>
    <property type="match status" value="1"/>
</dbReference>
<dbReference type="PANTHER" id="PTHR11412">
    <property type="entry name" value="MACROGLOBULIN / COMPLEMENT"/>
    <property type="match status" value="1"/>
</dbReference>
<dbReference type="SUPFAM" id="SSF49410">
    <property type="entry name" value="Alpha-macroglobulin receptor domain"/>
    <property type="match status" value="1"/>
</dbReference>
<dbReference type="InterPro" id="IPR009048">
    <property type="entry name" value="A-macroglobulin_rcpt-bd"/>
</dbReference>
<feature type="domain" description="Alpha-2-macroglobulin bait region" evidence="9">
    <location>
        <begin position="439"/>
        <end position="599"/>
    </location>
</feature>
<organism>
    <name type="scientific">Pediculus humanus subsp. corporis</name>
    <name type="common">Body louse</name>
    <dbReference type="NCBI Taxonomy" id="121224"/>
    <lineage>
        <taxon>Eukaryota</taxon>
        <taxon>Metazoa</taxon>
        <taxon>Ecdysozoa</taxon>
        <taxon>Arthropoda</taxon>
        <taxon>Hexapoda</taxon>
        <taxon>Insecta</taxon>
        <taxon>Pterygota</taxon>
        <taxon>Neoptera</taxon>
        <taxon>Paraneoptera</taxon>
        <taxon>Psocodea</taxon>
        <taxon>Troctomorpha</taxon>
        <taxon>Phthiraptera</taxon>
        <taxon>Anoplura</taxon>
        <taxon>Pediculidae</taxon>
        <taxon>Pediculus</taxon>
    </lineage>
</organism>
<dbReference type="GeneID" id="8229638"/>
<reference evidence="12" key="1">
    <citation type="submission" date="2007-04" db="EMBL/GenBank/DDBJ databases">
        <title>Annotation of Pediculus humanus corporis strain USDA.</title>
        <authorList>
            <person name="Kirkness E."/>
            <person name="Hannick L."/>
            <person name="Hass B."/>
            <person name="Bruggner R."/>
            <person name="Lawson D."/>
            <person name="Bidwell S."/>
            <person name="Joardar V."/>
            <person name="Caler E."/>
            <person name="Walenz B."/>
            <person name="Inman J."/>
            <person name="Schobel S."/>
            <person name="Galinsky K."/>
            <person name="Amedeo P."/>
            <person name="Strausberg R."/>
        </authorList>
    </citation>
    <scope>NUCLEOTIDE SEQUENCE</scope>
    <source>
        <strain evidence="12">USDA</strain>
    </source>
</reference>
<evidence type="ECO:0000259" key="10">
    <source>
        <dbReference type="SMART" id="SM01360"/>
    </source>
</evidence>
<dbReference type="EMBL" id="AAZO01003363">
    <property type="status" value="NOT_ANNOTATED_CDS"/>
    <property type="molecule type" value="Genomic_DNA"/>
</dbReference>
<dbReference type="Pfam" id="PF01835">
    <property type="entry name" value="MG2"/>
    <property type="match status" value="1"/>
</dbReference>
<keyword evidence="14" id="KW-1185">Reference proteome</keyword>
<evidence type="ECO:0000259" key="11">
    <source>
        <dbReference type="SMART" id="SM01361"/>
    </source>
</evidence>
<dbReference type="RefSeq" id="XP_002427013.1">
    <property type="nucleotide sequence ID" value="XM_002426968.1"/>
</dbReference>
<keyword evidence="1 8" id="KW-0732">Signal</keyword>
<dbReference type="InterPro" id="IPR008930">
    <property type="entry name" value="Terpenoid_cyclase/PrenylTrfase"/>
</dbReference>
<keyword evidence="3" id="KW-1015">Disulfide bond</keyword>
<keyword evidence="4" id="KW-0325">Glycoprotein</keyword>
<dbReference type="STRING" id="121224.E0VLL9"/>
<accession>E0VLL9</accession>
<dbReference type="Gene3D" id="2.20.130.20">
    <property type="match status" value="1"/>
</dbReference>
<evidence type="ECO:0000313" key="13">
    <source>
        <dbReference type="EnsemblMetazoa" id="PHUM289710-PA"/>
    </source>
</evidence>
<dbReference type="GO" id="GO:0002376">
    <property type="term" value="P:immune system process"/>
    <property type="evidence" value="ECO:0007669"/>
    <property type="project" value="UniProtKB-KW"/>
</dbReference>
<dbReference type="HOGENOM" id="CLU_001634_0_1_1"/>
<dbReference type="InterPro" id="IPR011626">
    <property type="entry name" value="Alpha-macroglobulin_TED"/>
</dbReference>
<evidence type="ECO:0000313" key="14">
    <source>
        <dbReference type="Proteomes" id="UP000009046"/>
    </source>
</evidence>
<dbReference type="Pfam" id="PF07677">
    <property type="entry name" value="A2M_recep"/>
    <property type="match status" value="1"/>
</dbReference>
<dbReference type="SMART" id="SM01359">
    <property type="entry name" value="A2M_N_2"/>
    <property type="match status" value="1"/>
</dbReference>
<dbReference type="SMART" id="SM01360">
    <property type="entry name" value="A2M"/>
    <property type="match status" value="1"/>
</dbReference>
<keyword evidence="2" id="KW-0391">Immunity</keyword>
<dbReference type="Gene3D" id="1.50.10.20">
    <property type="match status" value="1"/>
</dbReference>
<evidence type="ECO:0000256" key="2">
    <source>
        <dbReference type="ARBA" id="ARBA00022859"/>
    </source>
</evidence>
<dbReference type="KEGG" id="phu:Phum_PHUM289710"/>
<evidence type="ECO:0000256" key="6">
    <source>
        <dbReference type="ARBA" id="ARBA00063781"/>
    </source>
</evidence>
<evidence type="ECO:0000256" key="7">
    <source>
        <dbReference type="ARBA" id="ARBA00078071"/>
    </source>
</evidence>